<feature type="compositionally biased region" description="Low complexity" evidence="1">
    <location>
        <begin position="444"/>
        <end position="464"/>
    </location>
</feature>
<reference evidence="2" key="2">
    <citation type="submission" date="2014-07" db="EMBL/GenBank/DDBJ databases">
        <authorList>
            <person name="Hull J."/>
        </authorList>
    </citation>
    <scope>NUCLEOTIDE SEQUENCE</scope>
</reference>
<proteinExistence type="predicted"/>
<keyword evidence="2" id="KW-0436">Ligase</keyword>
<dbReference type="EMBL" id="GBHO01006489">
    <property type="protein sequence ID" value="JAG37115.1"/>
    <property type="molecule type" value="Transcribed_RNA"/>
</dbReference>
<gene>
    <name evidence="2" type="primary">ligA_4</name>
    <name evidence="3" type="synonym">ligA_35</name>
    <name evidence="3" type="ORF">CM83_34145</name>
    <name evidence="2" type="ORF">CM83_34146</name>
</gene>
<evidence type="ECO:0000313" key="2">
    <source>
        <dbReference type="EMBL" id="JAG37112.1"/>
    </source>
</evidence>
<feature type="compositionally biased region" description="Low complexity" evidence="1">
    <location>
        <begin position="403"/>
        <end position="413"/>
    </location>
</feature>
<feature type="compositionally biased region" description="Acidic residues" evidence="1">
    <location>
        <begin position="384"/>
        <end position="393"/>
    </location>
</feature>
<feature type="region of interest" description="Disordered" evidence="1">
    <location>
        <begin position="202"/>
        <end position="223"/>
    </location>
</feature>
<protein>
    <submittedName>
        <fullName evidence="2">DNA ligase</fullName>
    </submittedName>
</protein>
<reference evidence="2" key="1">
    <citation type="journal article" date="2014" name="PLoS ONE">
        <title>Transcriptome-Based Identification of ABC Transporters in the Western Tarnished Plant Bug Lygus hesperus.</title>
        <authorList>
            <person name="Hull J.J."/>
            <person name="Chaney K."/>
            <person name="Geib S.M."/>
            <person name="Fabrick J.A."/>
            <person name="Brent C.S."/>
            <person name="Walsh D."/>
            <person name="Lavine L.C."/>
        </authorList>
    </citation>
    <scope>NUCLEOTIDE SEQUENCE</scope>
</reference>
<dbReference type="AlphaFoldDB" id="A0A0A9YVV1"/>
<feature type="compositionally biased region" description="Polar residues" evidence="1">
    <location>
        <begin position="487"/>
        <end position="499"/>
    </location>
</feature>
<feature type="compositionally biased region" description="Basic and acidic residues" evidence="1">
    <location>
        <begin position="325"/>
        <end position="337"/>
    </location>
</feature>
<sequence length="508" mass="56308">VTSILNPTAVGNDRIVGSCENPDDAPLSVELENFSKDEKWKELMEVEISSNEVLDNFEDVSETNDDGGKSPTLSDGILKKLSPTRSDSHFKKVPGSSQVSPKSDLGFEFLTKNLNNCLEKTTTDWGFIDSENGEDLTTVNSSKSPGKDTIEDNCRFTNKTEFFNNETTFSKGIESMNSSETPKWNQLDNILRKIDGLPVKRKSLPSTSIKPPGKSSTSLPVSVDLETPTDSMVYDIEHTSHLPRDSVAQVRPSSATCPCKMKGAFQKPVPQPSCSSYSNDFNSTTGILDDQFISNERGNRASCHSQTHPEHVHRNHHICKNTSHLNDENERRSEVSSRSRWYGKHGGKKKKFGHFDGFDPHFSNAGTNNLRLHDDLLERLDQDDCSEDEDDFSDPMYCHRGSESSSSGSLSPDSMEDIILQSGHSSHLPLLGGEDSREYSDCMSPMVHGSPSSSTSSSSDCFDPSRSISPFPFRRTMHYHSEEDYSPSLSPPSDQSFDGSFSPFYGGY</sequence>
<dbReference type="EMBL" id="GBHO01006492">
    <property type="protein sequence ID" value="JAG37112.1"/>
    <property type="molecule type" value="Transcribed_RNA"/>
</dbReference>
<feature type="region of interest" description="Disordered" evidence="1">
    <location>
        <begin position="481"/>
        <end position="508"/>
    </location>
</feature>
<feature type="compositionally biased region" description="Polar residues" evidence="1">
    <location>
        <begin position="204"/>
        <end position="220"/>
    </location>
</feature>
<feature type="region of interest" description="Disordered" evidence="1">
    <location>
        <begin position="384"/>
        <end position="464"/>
    </location>
</feature>
<dbReference type="GO" id="GO:0016874">
    <property type="term" value="F:ligase activity"/>
    <property type="evidence" value="ECO:0007669"/>
    <property type="project" value="UniProtKB-KW"/>
</dbReference>
<evidence type="ECO:0000313" key="3">
    <source>
        <dbReference type="EMBL" id="JAG37115.1"/>
    </source>
</evidence>
<feature type="non-terminal residue" evidence="2">
    <location>
        <position position="1"/>
    </location>
</feature>
<evidence type="ECO:0000256" key="1">
    <source>
        <dbReference type="SAM" id="MobiDB-lite"/>
    </source>
</evidence>
<feature type="region of interest" description="Disordered" evidence="1">
    <location>
        <begin position="57"/>
        <end position="97"/>
    </location>
</feature>
<name>A0A0A9YVV1_LYGHE</name>
<feature type="region of interest" description="Disordered" evidence="1">
    <location>
        <begin position="300"/>
        <end position="348"/>
    </location>
</feature>
<accession>A0A0A9YVV1</accession>
<organism evidence="2">
    <name type="scientific">Lygus hesperus</name>
    <name type="common">Western plant bug</name>
    <dbReference type="NCBI Taxonomy" id="30085"/>
    <lineage>
        <taxon>Eukaryota</taxon>
        <taxon>Metazoa</taxon>
        <taxon>Ecdysozoa</taxon>
        <taxon>Arthropoda</taxon>
        <taxon>Hexapoda</taxon>
        <taxon>Insecta</taxon>
        <taxon>Pterygota</taxon>
        <taxon>Neoptera</taxon>
        <taxon>Paraneoptera</taxon>
        <taxon>Hemiptera</taxon>
        <taxon>Heteroptera</taxon>
        <taxon>Panheteroptera</taxon>
        <taxon>Cimicomorpha</taxon>
        <taxon>Miridae</taxon>
        <taxon>Mirini</taxon>
        <taxon>Lygus</taxon>
    </lineage>
</organism>